<name>A0A1F8B6D3_9BACT</name>
<dbReference type="GO" id="GO:0070402">
    <property type="term" value="F:NADPH binding"/>
    <property type="evidence" value="ECO:0007669"/>
    <property type="project" value="TreeGrafter"/>
</dbReference>
<proteinExistence type="predicted"/>
<dbReference type="SUPFAM" id="SSF69796">
    <property type="entry name" value="Thymidylate synthase-complementing protein Thy1"/>
    <property type="match status" value="1"/>
</dbReference>
<evidence type="ECO:0000313" key="4">
    <source>
        <dbReference type="Proteomes" id="UP000176404"/>
    </source>
</evidence>
<dbReference type="Proteomes" id="UP000176404">
    <property type="component" value="Unassembled WGS sequence"/>
</dbReference>
<sequence length="293" mass="33810">MKIKEPFYPSYHTKVYQTKKGTSYLKEAGVVLVAQSIPDYLGVRKFLQGFNKRLEFPDYLRDRVELDPAVSLSKFAGQTCYMSFGPKRTWNKDADRYLANIVSSGHGSVLEHANFTFLLYGVSRSLTHELVRHRAGMGYSQESQRYVGGPVLRFVERPEFQKDRLLHQQFEQRIDRVFAEYENYTSKLEELQKEGLDIVSGEKVTDQRKKVRQAARAVLTNETEAIIIATGNLRAWRHIITMRVSDHAEIEIRKAIFKVFLCLRKVSLLAFSDYKIVNLADGTKVVKTDYPKV</sequence>
<dbReference type="Pfam" id="PF02511">
    <property type="entry name" value="Thy1"/>
    <property type="match status" value="1"/>
</dbReference>
<dbReference type="CDD" id="cd20175">
    <property type="entry name" value="ThyX"/>
    <property type="match status" value="1"/>
</dbReference>
<accession>A0A1F8B6D3</accession>
<protein>
    <recommendedName>
        <fullName evidence="1">FAD-dependent thymidylate synthase</fullName>
        <ecNumber evidence="1">2.1.1.148</ecNumber>
    </recommendedName>
</protein>
<evidence type="ECO:0000256" key="2">
    <source>
        <dbReference type="SAM" id="Coils"/>
    </source>
</evidence>
<dbReference type="GO" id="GO:0050660">
    <property type="term" value="F:flavin adenine dinucleotide binding"/>
    <property type="evidence" value="ECO:0007669"/>
    <property type="project" value="UniProtKB-UniRule"/>
</dbReference>
<dbReference type="GO" id="GO:0006231">
    <property type="term" value="P:dTMP biosynthetic process"/>
    <property type="evidence" value="ECO:0007669"/>
    <property type="project" value="UniProtKB-UniRule"/>
</dbReference>
<dbReference type="GO" id="GO:0004799">
    <property type="term" value="F:thymidylate synthase activity"/>
    <property type="evidence" value="ECO:0007669"/>
    <property type="project" value="TreeGrafter"/>
</dbReference>
<dbReference type="GO" id="GO:0050797">
    <property type="term" value="F:thymidylate synthase (FAD) activity"/>
    <property type="evidence" value="ECO:0007669"/>
    <property type="project" value="UniProtKB-UniRule"/>
</dbReference>
<comment type="caution">
    <text evidence="3">The sequence shown here is derived from an EMBL/GenBank/DDBJ whole genome shotgun (WGS) entry which is preliminary data.</text>
</comment>
<evidence type="ECO:0000256" key="1">
    <source>
        <dbReference type="NCBIfam" id="TIGR02170"/>
    </source>
</evidence>
<dbReference type="PANTHER" id="PTHR34934">
    <property type="entry name" value="FLAVIN-DEPENDENT THYMIDYLATE SYNTHASE"/>
    <property type="match status" value="1"/>
</dbReference>
<dbReference type="InterPro" id="IPR036098">
    <property type="entry name" value="Thymidylate_synthase_ThyX_sf"/>
</dbReference>
<dbReference type="Gene3D" id="3.30.70.3180">
    <property type="match status" value="2"/>
</dbReference>
<organism evidence="3 4">
    <name type="scientific">Candidatus Woesebacteria bacterium RIFCSPLOWO2_01_FULL_39_10b</name>
    <dbReference type="NCBI Taxonomy" id="1802517"/>
    <lineage>
        <taxon>Bacteria</taxon>
        <taxon>Candidatus Woeseibacteriota</taxon>
    </lineage>
</organism>
<gene>
    <name evidence="3" type="ORF">A2892_04650</name>
</gene>
<dbReference type="STRING" id="1802517.A2892_04650"/>
<reference evidence="3 4" key="1">
    <citation type="journal article" date="2016" name="Nat. Commun.">
        <title>Thousands of microbial genomes shed light on interconnected biogeochemical processes in an aquifer system.</title>
        <authorList>
            <person name="Anantharaman K."/>
            <person name="Brown C.T."/>
            <person name="Hug L.A."/>
            <person name="Sharon I."/>
            <person name="Castelle C.J."/>
            <person name="Probst A.J."/>
            <person name="Thomas B.C."/>
            <person name="Singh A."/>
            <person name="Wilkins M.J."/>
            <person name="Karaoz U."/>
            <person name="Brodie E.L."/>
            <person name="Williams K.H."/>
            <person name="Hubbard S.S."/>
            <person name="Banfield J.F."/>
        </authorList>
    </citation>
    <scope>NUCLEOTIDE SEQUENCE [LARGE SCALE GENOMIC DNA]</scope>
</reference>
<dbReference type="InterPro" id="IPR003669">
    <property type="entry name" value="Thymidylate_synthase_ThyX"/>
</dbReference>
<keyword evidence="2" id="KW-0175">Coiled coil</keyword>
<dbReference type="AlphaFoldDB" id="A0A1F8B6D3"/>
<dbReference type="NCBIfam" id="TIGR02170">
    <property type="entry name" value="thyX"/>
    <property type="match status" value="1"/>
</dbReference>
<dbReference type="PANTHER" id="PTHR34934:SF1">
    <property type="entry name" value="FLAVIN-DEPENDENT THYMIDYLATE SYNTHASE"/>
    <property type="match status" value="1"/>
</dbReference>
<dbReference type="PROSITE" id="PS51331">
    <property type="entry name" value="THYX"/>
    <property type="match status" value="1"/>
</dbReference>
<feature type="coiled-coil region" evidence="2">
    <location>
        <begin position="167"/>
        <end position="194"/>
    </location>
</feature>
<dbReference type="Gene3D" id="6.10.140.450">
    <property type="match status" value="1"/>
</dbReference>
<dbReference type="EC" id="2.1.1.148" evidence="1"/>
<evidence type="ECO:0000313" key="3">
    <source>
        <dbReference type="EMBL" id="OGM59606.1"/>
    </source>
</evidence>
<dbReference type="EMBL" id="MGHD01000018">
    <property type="protein sequence ID" value="OGM59606.1"/>
    <property type="molecule type" value="Genomic_DNA"/>
</dbReference>